<keyword evidence="3" id="KW-1185">Reference proteome</keyword>
<evidence type="ECO:0000313" key="2">
    <source>
        <dbReference type="EMBL" id="VDM71606.1"/>
    </source>
</evidence>
<gene>
    <name evidence="2" type="ORF">SVUK_LOCUS6604</name>
</gene>
<feature type="non-terminal residue" evidence="2">
    <location>
        <position position="344"/>
    </location>
</feature>
<sequence>MIPLHGGLISFSPTSTIFHVSGGVSKAKTSFDVVKPCSKYAVNGTTLNDARKIKEKISELAIGSAKSSTETSHLSHARTETNGLTEAYLEAISPSRNRTMILLDGELISINPTSTISRVSGGILKQKTSFDVVKALYSKYTVSGTTLNDIRKEEEKASELVISLPKSSTEANHPSHGRKETGLKEAILEAILPSSDRTMIPPHGGLISISPTSTIFHVSGGVSQPKASGVEEWALGNIVVTDETGSSNSDEIIYGRTNDPSKGTFGKEVYRPKGKSTHKAKMVTDTTSSTNNRILIKSERYTGSFSDLLIEQNGVTIKDSGDKFSGSHSSTAVQEMTMVEKPLT</sequence>
<name>A0A3P7INL5_STRVU</name>
<organism evidence="2 3">
    <name type="scientific">Strongylus vulgaris</name>
    <name type="common">Blood worm</name>
    <dbReference type="NCBI Taxonomy" id="40348"/>
    <lineage>
        <taxon>Eukaryota</taxon>
        <taxon>Metazoa</taxon>
        <taxon>Ecdysozoa</taxon>
        <taxon>Nematoda</taxon>
        <taxon>Chromadorea</taxon>
        <taxon>Rhabditida</taxon>
        <taxon>Rhabditina</taxon>
        <taxon>Rhabditomorpha</taxon>
        <taxon>Strongyloidea</taxon>
        <taxon>Strongylidae</taxon>
        <taxon>Strongylus</taxon>
    </lineage>
</organism>
<feature type="region of interest" description="Disordered" evidence="1">
    <location>
        <begin position="321"/>
        <end position="344"/>
    </location>
</feature>
<accession>A0A3P7INL5</accession>
<proteinExistence type="predicted"/>
<protein>
    <submittedName>
        <fullName evidence="2">Uncharacterized protein</fullName>
    </submittedName>
</protein>
<dbReference type="AlphaFoldDB" id="A0A3P7INL5"/>
<evidence type="ECO:0000313" key="3">
    <source>
        <dbReference type="Proteomes" id="UP000270094"/>
    </source>
</evidence>
<dbReference type="Proteomes" id="UP000270094">
    <property type="component" value="Unassembled WGS sequence"/>
</dbReference>
<dbReference type="EMBL" id="UYYB01021184">
    <property type="protein sequence ID" value="VDM71606.1"/>
    <property type="molecule type" value="Genomic_DNA"/>
</dbReference>
<feature type="compositionally biased region" description="Basic residues" evidence="1">
    <location>
        <begin position="272"/>
        <end position="281"/>
    </location>
</feature>
<feature type="region of interest" description="Disordered" evidence="1">
    <location>
        <begin position="263"/>
        <end position="286"/>
    </location>
</feature>
<reference evidence="2 3" key="1">
    <citation type="submission" date="2018-11" db="EMBL/GenBank/DDBJ databases">
        <authorList>
            <consortium name="Pathogen Informatics"/>
        </authorList>
    </citation>
    <scope>NUCLEOTIDE SEQUENCE [LARGE SCALE GENOMIC DNA]</scope>
</reference>
<evidence type="ECO:0000256" key="1">
    <source>
        <dbReference type="SAM" id="MobiDB-lite"/>
    </source>
</evidence>